<dbReference type="Gene3D" id="3.90.190.10">
    <property type="entry name" value="Protein tyrosine phosphatase superfamily"/>
    <property type="match status" value="1"/>
</dbReference>
<dbReference type="Pfam" id="PF00782">
    <property type="entry name" value="DSPc"/>
    <property type="match status" value="1"/>
</dbReference>
<dbReference type="SUPFAM" id="SSF52799">
    <property type="entry name" value="(Phosphotyrosine protein) phosphatases II"/>
    <property type="match status" value="1"/>
</dbReference>
<reference evidence="3 4" key="1">
    <citation type="journal article" date="2015" name="Int. J. Syst. Evol. Microbiol.">
        <title>Acinetobacter equi sp. nov. isolated from horse faeces.</title>
        <authorList>
            <person name="Poppel M.T."/>
            <person name="Skiebe E."/>
            <person name="Laue M."/>
            <person name="Bergmann H."/>
            <person name="Ebersberger I."/>
            <person name="Garn T."/>
            <person name="Fruth A."/>
            <person name="Baumgardt S."/>
            <person name="Busse H.J."/>
            <person name="Wilharm G."/>
        </authorList>
    </citation>
    <scope>NUCLEOTIDE SEQUENCE [LARGE SCALE GENOMIC DNA]</scope>
    <source>
        <strain evidence="3 4">114</strain>
    </source>
</reference>
<evidence type="ECO:0000313" key="3">
    <source>
        <dbReference type="EMBL" id="ALH94790.1"/>
    </source>
</evidence>
<dbReference type="AlphaFoldDB" id="A0A0N9WBL5"/>
<feature type="transmembrane region" description="Helical" evidence="1">
    <location>
        <begin position="250"/>
        <end position="268"/>
    </location>
</feature>
<feature type="transmembrane region" description="Helical" evidence="1">
    <location>
        <begin position="138"/>
        <end position="156"/>
    </location>
</feature>
<feature type="transmembrane region" description="Helical" evidence="1">
    <location>
        <begin position="60"/>
        <end position="83"/>
    </location>
</feature>
<dbReference type="OrthoDB" id="256494at2"/>
<dbReference type="Proteomes" id="UP000064939">
    <property type="component" value="Chromosome"/>
</dbReference>
<keyword evidence="1" id="KW-1133">Transmembrane helix</keyword>
<dbReference type="InterPro" id="IPR000387">
    <property type="entry name" value="Tyr_Pase_dom"/>
</dbReference>
<evidence type="ECO:0000256" key="1">
    <source>
        <dbReference type="SAM" id="Phobius"/>
    </source>
</evidence>
<dbReference type="RefSeq" id="WP_054580689.1">
    <property type="nucleotide sequence ID" value="NZ_CP012808.1"/>
</dbReference>
<keyword evidence="4" id="KW-1185">Reference proteome</keyword>
<dbReference type="PANTHER" id="PTHR47216">
    <property type="match status" value="1"/>
</dbReference>
<feature type="transmembrane region" description="Helical" evidence="1">
    <location>
        <begin position="20"/>
        <end position="40"/>
    </location>
</feature>
<protein>
    <submittedName>
        <fullName evidence="3">Phosphatase</fullName>
    </submittedName>
</protein>
<feature type="transmembrane region" description="Helical" evidence="1">
    <location>
        <begin position="168"/>
        <end position="188"/>
    </location>
</feature>
<feature type="domain" description="Tyrosine specific protein phosphatases" evidence="2">
    <location>
        <begin position="375"/>
        <end position="444"/>
    </location>
</feature>
<name>A0A0N9WBL5_9GAMM</name>
<organism evidence="3 4">
    <name type="scientific">Acinetobacter equi</name>
    <dbReference type="NCBI Taxonomy" id="1324350"/>
    <lineage>
        <taxon>Bacteria</taxon>
        <taxon>Pseudomonadati</taxon>
        <taxon>Pseudomonadota</taxon>
        <taxon>Gammaproteobacteria</taxon>
        <taxon>Moraxellales</taxon>
        <taxon>Moraxellaceae</taxon>
        <taxon>Acinetobacter</taxon>
    </lineage>
</organism>
<keyword evidence="1" id="KW-0472">Membrane</keyword>
<feature type="transmembrane region" description="Helical" evidence="1">
    <location>
        <begin position="280"/>
        <end position="298"/>
    </location>
</feature>
<dbReference type="PANTHER" id="PTHR47216:SF4">
    <property type="entry name" value="OS01G0859400 PROTEIN"/>
    <property type="match status" value="1"/>
</dbReference>
<evidence type="ECO:0000313" key="4">
    <source>
        <dbReference type="Proteomes" id="UP000064939"/>
    </source>
</evidence>
<evidence type="ECO:0000259" key="2">
    <source>
        <dbReference type="PROSITE" id="PS50056"/>
    </source>
</evidence>
<accession>A0A0N9WBL5</accession>
<dbReference type="STRING" id="1324350.AOY20_04175"/>
<dbReference type="InterPro" id="IPR029021">
    <property type="entry name" value="Prot-tyrosine_phosphatase-like"/>
</dbReference>
<dbReference type="CDD" id="cd03386">
    <property type="entry name" value="PAP2_Aur1_like"/>
    <property type="match status" value="1"/>
</dbReference>
<feature type="transmembrane region" description="Helical" evidence="1">
    <location>
        <begin position="95"/>
        <end position="115"/>
    </location>
</feature>
<sequence length="458" mass="53464">MGIKSILQPNKEAGTWKWGLVALVFLAPFFFLTYGFANQYAASLTNVPSLVFEWEKNIPLWSWTIIPYWSIDLFYGLSLLLCWNKFELKQQTLRLFLAQIIAVSCFLLFPLKFSFERPPLDGFFGIWFDVLMGFDKPFNQAPSLHIVLLVILWDFYRRHVQNHWKYLVDFWSLLIGISVLTTWQHHFIDIPTGILVGALCLWLFPISTTSPFQSSIQQRTSQHFKLALYYVIGAILLITLALFFRNSVLWLLYPALSLCLVSLAYITVRPQLFQKQKNGKITIAALILYAPYLCFAWLNSRIWTKKHPEDSFIIQHQNIDIFLGRIPSLKNSQYYNALFDCCAELPLSQNMQSYQSYFSLDLTVLQLKQLDIAVQQFDQLWQKQLLNVQSNNKLLIFCALGYSRSTSILIAWLIKNKIAQNIDEAILIIRKNRPWIVLKPTQIEQINLYIQYINGQKE</sequence>
<proteinExistence type="predicted"/>
<feature type="transmembrane region" description="Helical" evidence="1">
    <location>
        <begin position="194"/>
        <end position="214"/>
    </location>
</feature>
<keyword evidence="1" id="KW-0812">Transmembrane</keyword>
<dbReference type="EMBL" id="CP012808">
    <property type="protein sequence ID" value="ALH94790.1"/>
    <property type="molecule type" value="Genomic_DNA"/>
</dbReference>
<dbReference type="PROSITE" id="PS50056">
    <property type="entry name" value="TYR_PHOSPHATASE_2"/>
    <property type="match status" value="1"/>
</dbReference>
<dbReference type="InterPro" id="IPR000340">
    <property type="entry name" value="Dual-sp_phosphatase_cat-dom"/>
</dbReference>
<feature type="transmembrane region" description="Helical" evidence="1">
    <location>
        <begin position="226"/>
        <end position="244"/>
    </location>
</feature>
<gene>
    <name evidence="3" type="ORF">AOY20_04175</name>
</gene>
<dbReference type="KEGG" id="aei:AOY20_04175"/>